<evidence type="ECO:0000313" key="3">
    <source>
        <dbReference type="EMBL" id="RKR71610.1"/>
    </source>
</evidence>
<protein>
    <submittedName>
        <fullName evidence="3">Uncharacterized protein DUF2489</fullName>
    </submittedName>
</protein>
<evidence type="ECO:0000259" key="2">
    <source>
        <dbReference type="Pfam" id="PF10675"/>
    </source>
</evidence>
<comment type="caution">
    <text evidence="3">The sequence shown here is derived from an EMBL/GenBank/DDBJ whole genome shotgun (WGS) entry which is preliminary data.</text>
</comment>
<sequence>MLRFFLIVLAVLIVISMAGYAVSLFIKLNQNKNKLKQAQHERYHRVVESIDIIIKAMLDGRCDLSEGVLRLKPLLDVLGKTLKNFPAMWELYQVVEDMPILDARKQLKRNERMKLDLERESKEAELEEKIKTELQQLSTEIEQFKQQLK</sequence>
<keyword evidence="4" id="KW-1185">Reference proteome</keyword>
<proteinExistence type="predicted"/>
<gene>
    <name evidence="3" type="ORF">DES31_1342</name>
</gene>
<evidence type="ECO:0000256" key="1">
    <source>
        <dbReference type="SAM" id="Coils"/>
    </source>
</evidence>
<keyword evidence="1" id="KW-0175">Coiled coil</keyword>
<feature type="coiled-coil region" evidence="1">
    <location>
        <begin position="100"/>
        <end position="147"/>
    </location>
</feature>
<dbReference type="InterPro" id="IPR019617">
    <property type="entry name" value="DUF2489"/>
</dbReference>
<dbReference type="RefSeq" id="WP_121123315.1">
    <property type="nucleotide sequence ID" value="NZ_CP016604.1"/>
</dbReference>
<name>A0A420XFN8_9PAST</name>
<accession>A0A420XFN8</accession>
<organism evidence="3 4">
    <name type="scientific">Otariodibacter oris</name>
    <dbReference type="NCBI Taxonomy" id="1032623"/>
    <lineage>
        <taxon>Bacteria</taxon>
        <taxon>Pseudomonadati</taxon>
        <taxon>Pseudomonadota</taxon>
        <taxon>Gammaproteobacteria</taxon>
        <taxon>Pasteurellales</taxon>
        <taxon>Pasteurellaceae</taxon>
        <taxon>Otariodibacter</taxon>
    </lineage>
</organism>
<evidence type="ECO:0000313" key="4">
    <source>
        <dbReference type="Proteomes" id="UP000280099"/>
    </source>
</evidence>
<dbReference type="Pfam" id="PF10675">
    <property type="entry name" value="DUF2489"/>
    <property type="match status" value="1"/>
</dbReference>
<dbReference type="OrthoDB" id="5293867at2"/>
<reference evidence="3 4" key="1">
    <citation type="submission" date="2018-10" db="EMBL/GenBank/DDBJ databases">
        <title>Genomic Encyclopedia of Type Strains, Phase IV (KMG-IV): sequencing the most valuable type-strain genomes for metagenomic binning, comparative biology and taxonomic classification.</title>
        <authorList>
            <person name="Goeker M."/>
        </authorList>
    </citation>
    <scope>NUCLEOTIDE SEQUENCE [LARGE SCALE GENOMIC DNA]</scope>
    <source>
        <strain evidence="3 4">DSM 23800</strain>
    </source>
</reference>
<dbReference type="AlphaFoldDB" id="A0A420XFN8"/>
<dbReference type="EMBL" id="RBJC01000007">
    <property type="protein sequence ID" value="RKR71610.1"/>
    <property type="molecule type" value="Genomic_DNA"/>
</dbReference>
<dbReference type="Proteomes" id="UP000280099">
    <property type="component" value="Unassembled WGS sequence"/>
</dbReference>
<feature type="domain" description="DUF2489" evidence="2">
    <location>
        <begin position="15"/>
        <end position="137"/>
    </location>
</feature>